<accession>A0A6C0E163</accession>
<dbReference type="Gene3D" id="1.10.510.10">
    <property type="entry name" value="Transferase(Phosphotransferase) domain 1"/>
    <property type="match status" value="1"/>
</dbReference>
<dbReference type="InterPro" id="IPR011009">
    <property type="entry name" value="Kinase-like_dom_sf"/>
</dbReference>
<dbReference type="EMBL" id="MN739709">
    <property type="protein sequence ID" value="QHT22351.1"/>
    <property type="molecule type" value="Genomic_DNA"/>
</dbReference>
<evidence type="ECO:0000313" key="2">
    <source>
        <dbReference type="EMBL" id="QHT22351.1"/>
    </source>
</evidence>
<feature type="domain" description="Glycosyl transferase CAP10" evidence="1">
    <location>
        <begin position="200"/>
        <end position="483"/>
    </location>
</feature>
<dbReference type="Pfam" id="PF05686">
    <property type="entry name" value="Glyco_transf_90"/>
    <property type="match status" value="1"/>
</dbReference>
<dbReference type="PANTHER" id="PTHR12203">
    <property type="entry name" value="KDEL LYS-ASP-GLU-LEU CONTAINING - RELATED"/>
    <property type="match status" value="1"/>
</dbReference>
<name>A0A6C0E163_9ZZZZ</name>
<dbReference type="SUPFAM" id="SSF56112">
    <property type="entry name" value="Protein kinase-like (PK-like)"/>
    <property type="match status" value="1"/>
</dbReference>
<dbReference type="PANTHER" id="PTHR12203:SF119">
    <property type="entry name" value="GLYCOSYL TRANSFERASE CAP10 DOMAIN-CONTAINING PROTEIN"/>
    <property type="match status" value="1"/>
</dbReference>
<sequence>MTTTFSFQIKPDYYNSKDECIIASKEKIQTNSRYKNFNQTHFTAGDEEQFIDYKLDVNGEKDKNIDLKDNKFFDYNFQIWKGYHNLETTAVLNTFRYIFNKFKKGIFIKILNNKLKVFLPFSNANFINEWSNNISKVDINIFKYVSENEGHVFNEKSINNFKNTWYANNCLIRYEFPIHEGDTNVSNIKNMLDELCNKRILPDIELFLNRRDFPIITNNYCEPYYDLWDSCNHSLVSHKYDKYIPILSMSKTNNFADVLIPTHEDWARIQSKENKWFCKSYRGCDIDNNNTQWEDKRNIAVFRGSSTGKGITIETNQRLKIAYLSYLKKIDNDDNLPYLDAGITKWNLRVKKLMNESELKVIDINKLPFSLIPSLTFEEQCKYKYIIHIDGHVSAFRLSSELSMNSVILLVKSEWKIWYSHLLKPYVHYIPIKKDLSDIYDQIKWCKNNDDKCKQISINARKFYETYLQKDGILDYIQKLFFDIKKQTGTYQYHKTPLLTLQLQEEEDIISKIMNVHPKTDKNLIKSIPNIGRCHGLLEGIQFVINYFNDKHNVNDILILKEHLFKNNSVEIEKYKINHFNFIMKSSLNEKKKKENIHETFVGLSCINKLLKKIPNFSYVFGINNNKIIMEYIEGEKLFDYIKSDKFDIKEYIFILLQICLSLSVAQNEYCFVHYDLTTWNIILQRLDKEIDVDYSINNVVYSVRTKIIPIIIDYGKSHVVYDYEHHGFVNMFKFSTCQDIISLLLTSVFSIITEQNLNKNEFNDVLKIINFISNSKYRDKPFYNCKDLKSFLRNAKKYSNLLYNNKYELENFNPMHLYNYLINKMKYDFPIIKKKSNFISCMDKSDGEQIFNFIFSNEDEKINSFIKTINSLKLYKENNVCKCLNNIQRLNLIGNDLLSYDNNKNYKKIIKDVLKNIIDNIKIDLDCDFDSNKLYTKETSYNENIFYEKDNLIKILNEYEKYDLEYMKRILEIKIIYDEIQNCKIDLNYDLNKQILNIDTKIILNSIANINTINKYK</sequence>
<evidence type="ECO:0000259" key="1">
    <source>
        <dbReference type="SMART" id="SM00672"/>
    </source>
</evidence>
<protein>
    <recommendedName>
        <fullName evidence="1">Glycosyl transferase CAP10 domain-containing protein</fullName>
    </recommendedName>
</protein>
<organism evidence="2">
    <name type="scientific">viral metagenome</name>
    <dbReference type="NCBI Taxonomy" id="1070528"/>
    <lineage>
        <taxon>unclassified sequences</taxon>
        <taxon>metagenomes</taxon>
        <taxon>organismal metagenomes</taxon>
    </lineage>
</organism>
<dbReference type="SMART" id="SM00672">
    <property type="entry name" value="CAP10"/>
    <property type="match status" value="1"/>
</dbReference>
<dbReference type="InterPro" id="IPR006598">
    <property type="entry name" value="CAP10"/>
</dbReference>
<dbReference type="AlphaFoldDB" id="A0A6C0E163"/>
<dbReference type="InterPro" id="IPR051091">
    <property type="entry name" value="O-Glucosyltr/Glycosyltrsf_90"/>
</dbReference>
<proteinExistence type="predicted"/>
<reference evidence="2" key="1">
    <citation type="journal article" date="2020" name="Nature">
        <title>Giant virus diversity and host interactions through global metagenomics.</title>
        <authorList>
            <person name="Schulz F."/>
            <person name="Roux S."/>
            <person name="Paez-Espino D."/>
            <person name="Jungbluth S."/>
            <person name="Walsh D.A."/>
            <person name="Denef V.J."/>
            <person name="McMahon K.D."/>
            <person name="Konstantinidis K.T."/>
            <person name="Eloe-Fadrosh E.A."/>
            <person name="Kyrpides N.C."/>
            <person name="Woyke T."/>
        </authorList>
    </citation>
    <scope>NUCLEOTIDE SEQUENCE</scope>
    <source>
        <strain evidence="2">GVMAG-M-3300023179-111</strain>
    </source>
</reference>